<evidence type="ECO:0000313" key="1">
    <source>
        <dbReference type="EMBL" id="KAA9154702.1"/>
    </source>
</evidence>
<sequence>MPTEPEARQRGAHASDPSVATAARVYDYMLGGTHNYPIDRAAGARTLQSFPLATLVARYNREFLQRAVRFLARAGIRQFLDLGSGIPTVGNVHEIAQAEARGSRVVYVDYEWDAVAFGREILGEDPDTRYLHADLCEPEAVLDSPEVTGLLDFAQPVAVLMISVLHFVTDDAEALDVARRYTSRLVPGSYFALSHLAPPESSDRSLALQRETNKVYNSSVAEDLAIRNRAQITEFFGNAELVPPGLVLLPDWRPDDPGYVPDDEDASRQMGVAGVGRIG</sequence>
<dbReference type="InterPro" id="IPR029063">
    <property type="entry name" value="SAM-dependent_MTases_sf"/>
</dbReference>
<dbReference type="Proteomes" id="UP000319769">
    <property type="component" value="Unassembled WGS sequence"/>
</dbReference>
<dbReference type="AlphaFoldDB" id="A0A5N0USB7"/>
<dbReference type="InterPro" id="IPR006764">
    <property type="entry name" value="SAM_dep_MeTrfase_SAV2177_type"/>
</dbReference>
<accession>A0A5N0USB7</accession>
<proteinExistence type="predicted"/>
<organism evidence="1 2">
    <name type="scientific">Amycolatopsis acidicola</name>
    <dbReference type="NCBI Taxonomy" id="2596893"/>
    <lineage>
        <taxon>Bacteria</taxon>
        <taxon>Bacillati</taxon>
        <taxon>Actinomycetota</taxon>
        <taxon>Actinomycetes</taxon>
        <taxon>Pseudonocardiales</taxon>
        <taxon>Pseudonocardiaceae</taxon>
        <taxon>Amycolatopsis</taxon>
    </lineage>
</organism>
<protein>
    <recommendedName>
        <fullName evidence="3">SAM-dependent methyltransferase</fullName>
    </recommendedName>
</protein>
<dbReference type="PIRSF" id="PIRSF017393">
    <property type="entry name" value="MTase_SAV2177"/>
    <property type="match status" value="1"/>
</dbReference>
<evidence type="ECO:0008006" key="3">
    <source>
        <dbReference type="Google" id="ProtNLM"/>
    </source>
</evidence>
<dbReference type="OrthoDB" id="3516042at2"/>
<dbReference type="Gene3D" id="3.40.50.150">
    <property type="entry name" value="Vaccinia Virus protein VP39"/>
    <property type="match status" value="1"/>
</dbReference>
<gene>
    <name evidence="1" type="ORF">FPZ12_031495</name>
</gene>
<reference evidence="1" key="1">
    <citation type="submission" date="2019-09" db="EMBL/GenBank/DDBJ databases">
        <authorList>
            <person name="Teo W.F.A."/>
            <person name="Duangmal K."/>
        </authorList>
    </citation>
    <scope>NUCLEOTIDE SEQUENCE [LARGE SCALE GENOMIC DNA]</scope>
    <source>
        <strain evidence="1">K81G1</strain>
    </source>
</reference>
<evidence type="ECO:0000313" key="2">
    <source>
        <dbReference type="Proteomes" id="UP000319769"/>
    </source>
</evidence>
<dbReference type="SUPFAM" id="SSF53335">
    <property type="entry name" value="S-adenosyl-L-methionine-dependent methyltransferases"/>
    <property type="match status" value="1"/>
</dbReference>
<dbReference type="Pfam" id="PF04672">
    <property type="entry name" value="Methyltransf_19"/>
    <property type="match status" value="1"/>
</dbReference>
<name>A0A5N0USB7_9PSEU</name>
<dbReference type="EMBL" id="VMNW02000063">
    <property type="protein sequence ID" value="KAA9154702.1"/>
    <property type="molecule type" value="Genomic_DNA"/>
</dbReference>
<keyword evidence="2" id="KW-1185">Reference proteome</keyword>
<comment type="caution">
    <text evidence="1">The sequence shown here is derived from an EMBL/GenBank/DDBJ whole genome shotgun (WGS) entry which is preliminary data.</text>
</comment>
<dbReference type="RefSeq" id="WP_144749532.1">
    <property type="nucleotide sequence ID" value="NZ_VMNW02000063.1"/>
</dbReference>